<dbReference type="AlphaFoldDB" id="A0AAP2CSQ5"/>
<accession>A0AAP2CSQ5</accession>
<comment type="caution">
    <text evidence="2">The sequence shown here is derived from an EMBL/GenBank/DDBJ whole genome shotgun (WGS) entry which is preliminary data.</text>
</comment>
<evidence type="ECO:0000256" key="1">
    <source>
        <dbReference type="SAM" id="Phobius"/>
    </source>
</evidence>
<organism evidence="2 3">
    <name type="scientific">Harenicola maris</name>
    <dbReference type="NCBI Taxonomy" id="2841044"/>
    <lineage>
        <taxon>Bacteria</taxon>
        <taxon>Pseudomonadati</taxon>
        <taxon>Pseudomonadota</taxon>
        <taxon>Alphaproteobacteria</taxon>
        <taxon>Rhodobacterales</taxon>
        <taxon>Paracoccaceae</taxon>
        <taxon>Harenicola</taxon>
    </lineage>
</organism>
<proteinExistence type="predicted"/>
<keyword evidence="1" id="KW-0812">Transmembrane</keyword>
<evidence type="ECO:0000313" key="3">
    <source>
        <dbReference type="Proteomes" id="UP001315686"/>
    </source>
</evidence>
<dbReference type="Proteomes" id="UP001315686">
    <property type="component" value="Unassembled WGS sequence"/>
</dbReference>
<protein>
    <submittedName>
        <fullName evidence="2">Uncharacterized protein</fullName>
    </submittedName>
</protein>
<feature type="transmembrane region" description="Helical" evidence="1">
    <location>
        <begin position="6"/>
        <end position="35"/>
    </location>
</feature>
<keyword evidence="1" id="KW-0472">Membrane</keyword>
<dbReference type="EMBL" id="JADQAZ010000001">
    <property type="protein sequence ID" value="MBT0956928.1"/>
    <property type="molecule type" value="Genomic_DNA"/>
</dbReference>
<name>A0AAP2CSQ5_9RHOB</name>
<reference evidence="2 3" key="1">
    <citation type="journal article" date="2021" name="Arch. Microbiol.">
        <title>Harenicola maris gen. nov., sp. nov. isolated from the Sea of Japan shallow sediments.</title>
        <authorList>
            <person name="Romanenko L.A."/>
            <person name="Kurilenko V.V."/>
            <person name="Chernysheva N.Y."/>
            <person name="Tekutyeva L.A."/>
            <person name="Velansky P.V."/>
            <person name="Svetashev V.I."/>
            <person name="Isaeva M.P."/>
        </authorList>
    </citation>
    <scope>NUCLEOTIDE SEQUENCE [LARGE SCALE GENOMIC DNA]</scope>
    <source>
        <strain evidence="2 3">KMM 3653</strain>
    </source>
</reference>
<gene>
    <name evidence="2" type="ORF">IV417_05990</name>
</gene>
<keyword evidence="1" id="KW-1133">Transmembrane helix</keyword>
<sequence>MRSSGLTFLVFLGVALSATVLLLLPVFLYLGYAFYESDQIGRRSLLKYVFVPHQLRSIEPIAQCAPLTYRRGFQECGGICGGIWAVSFGTTANQAELEAHVDLGPLTAPEWSDAVRVTVHSGRPEYPAGCSTAYIEIYDDYSVD</sequence>
<evidence type="ECO:0000313" key="2">
    <source>
        <dbReference type="EMBL" id="MBT0956928.1"/>
    </source>
</evidence>
<keyword evidence="3" id="KW-1185">Reference proteome</keyword>
<dbReference type="RefSeq" id="WP_327793112.1">
    <property type="nucleotide sequence ID" value="NZ_JADQAZ010000001.1"/>
</dbReference>